<organism evidence="1 2">
    <name type="scientific">Paramuricea clavata</name>
    <name type="common">Red gorgonian</name>
    <name type="synonym">Violescent sea-whip</name>
    <dbReference type="NCBI Taxonomy" id="317549"/>
    <lineage>
        <taxon>Eukaryota</taxon>
        <taxon>Metazoa</taxon>
        <taxon>Cnidaria</taxon>
        <taxon>Anthozoa</taxon>
        <taxon>Octocorallia</taxon>
        <taxon>Malacalcyonacea</taxon>
        <taxon>Plexauridae</taxon>
        <taxon>Paramuricea</taxon>
    </lineage>
</organism>
<evidence type="ECO:0000313" key="1">
    <source>
        <dbReference type="EMBL" id="CAB4044640.1"/>
    </source>
</evidence>
<sequence>MRNATIWTDGSKILFENFGASYSTAGCPLLRKDGSWEIKNCSEPRTVLCKRGKSCFKGQCYIYNAEEMDYTAAQNYCRNLGYDLVKISSEKEQNVLKEFIHASTPDSSYPDRVLL</sequence>
<dbReference type="PANTHER" id="PTHR45784">
    <property type="entry name" value="C-TYPE LECTIN DOMAIN FAMILY 20 MEMBER A-RELATED"/>
    <property type="match status" value="1"/>
</dbReference>
<dbReference type="OrthoDB" id="7357196at2759"/>
<dbReference type="SUPFAM" id="SSF56436">
    <property type="entry name" value="C-type lectin-like"/>
    <property type="match status" value="2"/>
</dbReference>
<dbReference type="InterPro" id="IPR016187">
    <property type="entry name" value="CTDL_fold"/>
</dbReference>
<dbReference type="PROSITE" id="PS50041">
    <property type="entry name" value="C_TYPE_LECTIN_2"/>
    <property type="match status" value="1"/>
</dbReference>
<dbReference type="PANTHER" id="PTHR45784:SF5">
    <property type="entry name" value="C-TYPE LECTIN DOMAIN FAMILY 20 MEMBER A-RELATED"/>
    <property type="match status" value="1"/>
</dbReference>
<accession>A0A7D9M617</accession>
<name>A0A7D9M617_PARCT</name>
<protein>
    <submittedName>
        <fullName evidence="1">Uncharacterized protein</fullName>
    </submittedName>
</protein>
<dbReference type="InterPro" id="IPR001304">
    <property type="entry name" value="C-type_lectin-like"/>
</dbReference>
<feature type="non-terminal residue" evidence="1">
    <location>
        <position position="1"/>
    </location>
</feature>
<evidence type="ECO:0000313" key="2">
    <source>
        <dbReference type="Proteomes" id="UP001152795"/>
    </source>
</evidence>
<dbReference type="Proteomes" id="UP001152795">
    <property type="component" value="Unassembled WGS sequence"/>
</dbReference>
<reference evidence="1" key="1">
    <citation type="submission" date="2020-04" db="EMBL/GenBank/DDBJ databases">
        <authorList>
            <person name="Alioto T."/>
            <person name="Alioto T."/>
            <person name="Gomez Garrido J."/>
        </authorList>
    </citation>
    <scope>NUCLEOTIDE SEQUENCE</scope>
    <source>
        <strain evidence="1">A484AB</strain>
    </source>
</reference>
<dbReference type="AlphaFoldDB" id="A0A7D9M617"/>
<dbReference type="CDD" id="cd00037">
    <property type="entry name" value="CLECT"/>
    <property type="match status" value="1"/>
</dbReference>
<dbReference type="InterPro" id="IPR016186">
    <property type="entry name" value="C-type_lectin-like/link_sf"/>
</dbReference>
<proteinExistence type="predicted"/>
<keyword evidence="2" id="KW-1185">Reference proteome</keyword>
<gene>
    <name evidence="1" type="ORF">PACLA_8A087690</name>
</gene>
<dbReference type="Gene3D" id="3.10.100.10">
    <property type="entry name" value="Mannose-Binding Protein A, subunit A"/>
    <property type="match status" value="1"/>
</dbReference>
<dbReference type="PROSITE" id="PS51257">
    <property type="entry name" value="PROKAR_LIPOPROTEIN"/>
    <property type="match status" value="1"/>
</dbReference>
<comment type="caution">
    <text evidence="1">The sequence shown here is derived from an EMBL/GenBank/DDBJ whole genome shotgun (WGS) entry which is preliminary data.</text>
</comment>
<dbReference type="EMBL" id="CACRXK020035661">
    <property type="protein sequence ID" value="CAB4044640.1"/>
    <property type="molecule type" value="Genomic_DNA"/>
</dbReference>